<organism evidence="2 3">
    <name type="scientific">Frateuria flava</name>
    <dbReference type="NCBI Taxonomy" id="2821489"/>
    <lineage>
        <taxon>Bacteria</taxon>
        <taxon>Pseudomonadati</taxon>
        <taxon>Pseudomonadota</taxon>
        <taxon>Gammaproteobacteria</taxon>
        <taxon>Lysobacterales</taxon>
        <taxon>Rhodanobacteraceae</taxon>
        <taxon>Frateuria</taxon>
    </lineage>
</organism>
<name>A0ABS4DMJ1_9GAMM</name>
<dbReference type="EMBL" id="JAGJRS010000016">
    <property type="protein sequence ID" value="MBP1474256.1"/>
    <property type="molecule type" value="Genomic_DNA"/>
</dbReference>
<dbReference type="RefSeq" id="WP_209618695.1">
    <property type="nucleotide sequence ID" value="NZ_JAGJRS010000016.1"/>
</dbReference>
<evidence type="ECO:0000313" key="2">
    <source>
        <dbReference type="EMBL" id="MBP1474256.1"/>
    </source>
</evidence>
<sequence length="80" mass="8635">MGHRTAVIVAALVLLASARMPAWSESASALASREAKPVPASHVATADGRTGMDIEWELAPTLGRWLEIIRGTGRELRTWL</sequence>
<reference evidence="2 3" key="1">
    <citation type="submission" date="2021-04" db="EMBL/GenBank/DDBJ databases">
        <authorList>
            <person name="Huq M.A."/>
        </authorList>
    </citation>
    <scope>NUCLEOTIDE SEQUENCE [LARGE SCALE GENOMIC DNA]</scope>
    <source>
        <strain evidence="2 3">MAH-13</strain>
    </source>
</reference>
<evidence type="ECO:0000256" key="1">
    <source>
        <dbReference type="SAM" id="SignalP"/>
    </source>
</evidence>
<protein>
    <submittedName>
        <fullName evidence="2">Uncharacterized protein</fullName>
    </submittedName>
</protein>
<keyword evidence="3" id="KW-1185">Reference proteome</keyword>
<gene>
    <name evidence="2" type="ORF">J7I44_08090</name>
</gene>
<accession>A0ABS4DMJ1</accession>
<dbReference type="Proteomes" id="UP000823790">
    <property type="component" value="Unassembled WGS sequence"/>
</dbReference>
<feature type="chain" id="PRO_5047527619" evidence="1">
    <location>
        <begin position="23"/>
        <end position="80"/>
    </location>
</feature>
<feature type="signal peptide" evidence="1">
    <location>
        <begin position="1"/>
        <end position="22"/>
    </location>
</feature>
<keyword evidence="1" id="KW-0732">Signal</keyword>
<evidence type="ECO:0000313" key="3">
    <source>
        <dbReference type="Proteomes" id="UP000823790"/>
    </source>
</evidence>
<comment type="caution">
    <text evidence="2">The sequence shown here is derived from an EMBL/GenBank/DDBJ whole genome shotgun (WGS) entry which is preliminary data.</text>
</comment>
<proteinExistence type="predicted"/>